<keyword evidence="4" id="KW-0677">Repeat</keyword>
<dbReference type="Gene3D" id="1.10.510.10">
    <property type="entry name" value="Transferase(Phosphotransferase) domain 1"/>
    <property type="match status" value="1"/>
</dbReference>
<keyword evidence="12" id="KW-1133">Transmembrane helix</keyword>
<evidence type="ECO:0000256" key="7">
    <source>
        <dbReference type="ARBA" id="ARBA00022840"/>
    </source>
</evidence>
<evidence type="ECO:0000256" key="5">
    <source>
        <dbReference type="ARBA" id="ARBA00022741"/>
    </source>
</evidence>
<keyword evidence="5 10" id="KW-0547">Nucleotide-binding</keyword>
<feature type="compositionally biased region" description="Polar residues" evidence="11">
    <location>
        <begin position="520"/>
        <end position="551"/>
    </location>
</feature>
<evidence type="ECO:0000256" key="4">
    <source>
        <dbReference type="ARBA" id="ARBA00022737"/>
    </source>
</evidence>
<dbReference type="PANTHER" id="PTHR43289:SF6">
    <property type="entry name" value="SERINE_THREONINE-PROTEIN KINASE NEKL-3"/>
    <property type="match status" value="1"/>
</dbReference>
<dbReference type="InterPro" id="IPR017441">
    <property type="entry name" value="Protein_kinase_ATP_BS"/>
</dbReference>
<dbReference type="SUPFAM" id="SSF54184">
    <property type="entry name" value="Penicillin-binding protein 2x (pbp-2x), c-terminal domain"/>
    <property type="match status" value="1"/>
</dbReference>
<evidence type="ECO:0000259" key="14">
    <source>
        <dbReference type="PROSITE" id="PS51178"/>
    </source>
</evidence>
<evidence type="ECO:0000256" key="6">
    <source>
        <dbReference type="ARBA" id="ARBA00022777"/>
    </source>
</evidence>
<name>A0ABR9RSE5_9ACTN</name>
<dbReference type="Pfam" id="PF00069">
    <property type="entry name" value="Pkinase"/>
    <property type="match status" value="1"/>
</dbReference>
<dbReference type="PROSITE" id="PS00108">
    <property type="entry name" value="PROTEIN_KINASE_ST"/>
    <property type="match status" value="1"/>
</dbReference>
<protein>
    <recommendedName>
        <fullName evidence="1">non-specific serine/threonine protein kinase</fullName>
        <ecNumber evidence="1">2.7.11.1</ecNumber>
    </recommendedName>
</protein>
<comment type="catalytic activity">
    <reaction evidence="8">
        <text>L-threonyl-[protein] + ATP = O-phospho-L-threonyl-[protein] + ADP + H(+)</text>
        <dbReference type="Rhea" id="RHEA:46608"/>
        <dbReference type="Rhea" id="RHEA-COMP:11060"/>
        <dbReference type="Rhea" id="RHEA-COMP:11605"/>
        <dbReference type="ChEBI" id="CHEBI:15378"/>
        <dbReference type="ChEBI" id="CHEBI:30013"/>
        <dbReference type="ChEBI" id="CHEBI:30616"/>
        <dbReference type="ChEBI" id="CHEBI:61977"/>
        <dbReference type="ChEBI" id="CHEBI:456216"/>
        <dbReference type="EC" id="2.7.11.1"/>
    </reaction>
</comment>
<evidence type="ECO:0000256" key="3">
    <source>
        <dbReference type="ARBA" id="ARBA00022679"/>
    </source>
</evidence>
<dbReference type="EC" id="2.7.11.1" evidence="1"/>
<dbReference type="NCBIfam" id="NF033483">
    <property type="entry name" value="PknB_PASTA_kin"/>
    <property type="match status" value="1"/>
</dbReference>
<feature type="domain" description="PASTA" evidence="14">
    <location>
        <begin position="423"/>
        <end position="488"/>
    </location>
</feature>
<dbReference type="Pfam" id="PF03793">
    <property type="entry name" value="PASTA"/>
    <property type="match status" value="3"/>
</dbReference>
<evidence type="ECO:0000256" key="10">
    <source>
        <dbReference type="PROSITE-ProRule" id="PRU10141"/>
    </source>
</evidence>
<evidence type="ECO:0000256" key="1">
    <source>
        <dbReference type="ARBA" id="ARBA00012513"/>
    </source>
</evidence>
<feature type="compositionally biased region" description="Pro residues" evidence="11">
    <location>
        <begin position="564"/>
        <end position="598"/>
    </location>
</feature>
<dbReference type="CDD" id="cd06577">
    <property type="entry name" value="PASTA_pknB"/>
    <property type="match status" value="3"/>
</dbReference>
<dbReference type="PANTHER" id="PTHR43289">
    <property type="entry name" value="MITOGEN-ACTIVATED PROTEIN KINASE KINASE KINASE 20-RELATED"/>
    <property type="match status" value="1"/>
</dbReference>
<keyword evidence="16" id="KW-1185">Reference proteome</keyword>
<feature type="transmembrane region" description="Helical" evidence="12">
    <location>
        <begin position="330"/>
        <end position="353"/>
    </location>
</feature>
<keyword evidence="2" id="KW-0723">Serine/threonine-protein kinase</keyword>
<evidence type="ECO:0000313" key="15">
    <source>
        <dbReference type="EMBL" id="MBE7324489.1"/>
    </source>
</evidence>
<comment type="catalytic activity">
    <reaction evidence="9">
        <text>L-seryl-[protein] + ATP = O-phospho-L-seryl-[protein] + ADP + H(+)</text>
        <dbReference type="Rhea" id="RHEA:17989"/>
        <dbReference type="Rhea" id="RHEA-COMP:9863"/>
        <dbReference type="Rhea" id="RHEA-COMP:11604"/>
        <dbReference type="ChEBI" id="CHEBI:15378"/>
        <dbReference type="ChEBI" id="CHEBI:29999"/>
        <dbReference type="ChEBI" id="CHEBI:30616"/>
        <dbReference type="ChEBI" id="CHEBI:83421"/>
        <dbReference type="ChEBI" id="CHEBI:456216"/>
        <dbReference type="EC" id="2.7.11.1"/>
    </reaction>
</comment>
<dbReference type="InterPro" id="IPR000719">
    <property type="entry name" value="Prot_kinase_dom"/>
</dbReference>
<feature type="binding site" evidence="10">
    <location>
        <position position="42"/>
    </location>
    <ligand>
        <name>ATP</name>
        <dbReference type="ChEBI" id="CHEBI:30616"/>
    </ligand>
</feature>
<dbReference type="Proteomes" id="UP000756387">
    <property type="component" value="Unassembled WGS sequence"/>
</dbReference>
<dbReference type="InterPro" id="IPR008271">
    <property type="entry name" value="Ser/Thr_kinase_AS"/>
</dbReference>
<keyword evidence="3" id="KW-0808">Transferase</keyword>
<evidence type="ECO:0000259" key="13">
    <source>
        <dbReference type="PROSITE" id="PS50011"/>
    </source>
</evidence>
<proteinExistence type="predicted"/>
<feature type="domain" description="Protein kinase" evidence="13">
    <location>
        <begin position="13"/>
        <end position="281"/>
    </location>
</feature>
<dbReference type="InterPro" id="IPR011009">
    <property type="entry name" value="Kinase-like_dom_sf"/>
</dbReference>
<evidence type="ECO:0000256" key="8">
    <source>
        <dbReference type="ARBA" id="ARBA00047899"/>
    </source>
</evidence>
<feature type="domain" description="PASTA" evidence="14">
    <location>
        <begin position="356"/>
        <end position="422"/>
    </location>
</feature>
<dbReference type="SUPFAM" id="SSF56112">
    <property type="entry name" value="Protein kinase-like (PK-like)"/>
    <property type="match status" value="1"/>
</dbReference>
<dbReference type="EMBL" id="JADCSA010000006">
    <property type="protein sequence ID" value="MBE7324489.1"/>
    <property type="molecule type" value="Genomic_DNA"/>
</dbReference>
<evidence type="ECO:0000256" key="11">
    <source>
        <dbReference type="SAM" id="MobiDB-lite"/>
    </source>
</evidence>
<keyword evidence="7 10" id="KW-0067">ATP-binding</keyword>
<reference evidence="15 16" key="1">
    <citation type="submission" date="2020-10" db="EMBL/GenBank/DDBJ databases">
        <title>Nocardioides sp. isolated from sludge.</title>
        <authorList>
            <person name="Zhang X."/>
        </authorList>
    </citation>
    <scope>NUCLEOTIDE SEQUENCE [LARGE SCALE GENOMIC DNA]</scope>
    <source>
        <strain evidence="15 16">Y6</strain>
    </source>
</reference>
<keyword evidence="6 15" id="KW-0418">Kinase</keyword>
<organism evidence="15 16">
    <name type="scientific">Nocardioides malaquae</name>
    <dbReference type="NCBI Taxonomy" id="2773426"/>
    <lineage>
        <taxon>Bacteria</taxon>
        <taxon>Bacillati</taxon>
        <taxon>Actinomycetota</taxon>
        <taxon>Actinomycetes</taxon>
        <taxon>Propionibacteriales</taxon>
        <taxon>Nocardioidaceae</taxon>
        <taxon>Nocardioides</taxon>
    </lineage>
</organism>
<keyword evidence="12" id="KW-0812">Transmembrane</keyword>
<sequence length="598" mass="64193">MSMSEPTTVGGRYELGELLGRGGMAEVRKGVDTRLGRTVAVKRLRTDLASDATFQARFRREAQSSASLNHPAIVSVYDTGEEWSDPQGVAQPYIVMEYVAGRTLREVLREGRKILPERALEITSGVLAALDYSHRAGIIHRDIKPANVMLTPSGDVKVMDFGIARAVSDASTTMTQTAAVVGTAQYLSPEQARGETVDSRSDVYSTGCLLFELLTGRPPFIGESPVAVAYQHVREPVTPPSEFEPDLPPEVDAIVLKALAKRVEDRYQSAAAMRQDIERHLAGQAVVVAPTPQPPATNAPPMAVAATVPPAEQTATRPPVRDDRRERSGLLFLVIGLVLALAVAAVFVLPRLFESADDQVRVPSVIGMSEEEARTAIGDAELSVGRVDYEASTDADADEVLRQDPNAIYVDPGTTVNLVVSTGPPMVEVPFLIGQDRRSARQVLEDRNLEVKIEVEESDKPKNEVIRSEPAAYREVQEGSTVTLYVSDGPETIPDVVGMKQKEAIRVLSEAGFEADVVEDSNTTEPKGTVIRQSPQSGNEAANGATVTIVVSTYEEPEPDPDPSETPGPEEPGPPGSPGPSVPVPTGVPPLPDPARQD</sequence>
<comment type="caution">
    <text evidence="15">The sequence shown here is derived from an EMBL/GenBank/DDBJ whole genome shotgun (WGS) entry which is preliminary data.</text>
</comment>
<dbReference type="PROSITE" id="PS50011">
    <property type="entry name" value="PROTEIN_KINASE_DOM"/>
    <property type="match status" value="1"/>
</dbReference>
<dbReference type="CDD" id="cd14014">
    <property type="entry name" value="STKc_PknB_like"/>
    <property type="match status" value="1"/>
</dbReference>
<evidence type="ECO:0000256" key="9">
    <source>
        <dbReference type="ARBA" id="ARBA00048679"/>
    </source>
</evidence>
<feature type="domain" description="PASTA" evidence="14">
    <location>
        <begin position="489"/>
        <end position="553"/>
    </location>
</feature>
<dbReference type="GO" id="GO:0016301">
    <property type="term" value="F:kinase activity"/>
    <property type="evidence" value="ECO:0007669"/>
    <property type="project" value="UniProtKB-KW"/>
</dbReference>
<evidence type="ECO:0000313" key="16">
    <source>
        <dbReference type="Proteomes" id="UP000756387"/>
    </source>
</evidence>
<evidence type="ECO:0000256" key="2">
    <source>
        <dbReference type="ARBA" id="ARBA00022527"/>
    </source>
</evidence>
<dbReference type="PROSITE" id="PS51178">
    <property type="entry name" value="PASTA"/>
    <property type="match status" value="3"/>
</dbReference>
<dbReference type="InterPro" id="IPR005543">
    <property type="entry name" value="PASTA_dom"/>
</dbReference>
<dbReference type="SMART" id="SM00220">
    <property type="entry name" value="S_TKc"/>
    <property type="match status" value="1"/>
</dbReference>
<dbReference type="PROSITE" id="PS00107">
    <property type="entry name" value="PROTEIN_KINASE_ATP"/>
    <property type="match status" value="1"/>
</dbReference>
<gene>
    <name evidence="15" type="primary">pknB</name>
    <name evidence="15" type="ORF">IEQ44_07470</name>
</gene>
<dbReference type="Gene3D" id="3.30.10.20">
    <property type="match status" value="3"/>
</dbReference>
<evidence type="ECO:0000256" key="12">
    <source>
        <dbReference type="SAM" id="Phobius"/>
    </source>
</evidence>
<accession>A0ABR9RSE5</accession>
<dbReference type="SMART" id="SM00740">
    <property type="entry name" value="PASTA"/>
    <property type="match status" value="3"/>
</dbReference>
<feature type="region of interest" description="Disordered" evidence="11">
    <location>
        <begin position="517"/>
        <end position="598"/>
    </location>
</feature>
<keyword evidence="12" id="KW-0472">Membrane</keyword>
<dbReference type="Gene3D" id="3.30.200.20">
    <property type="entry name" value="Phosphorylase Kinase, domain 1"/>
    <property type="match status" value="1"/>
</dbReference>